<dbReference type="GO" id="GO:0046872">
    <property type="term" value="F:metal ion binding"/>
    <property type="evidence" value="ECO:0007669"/>
    <property type="project" value="UniProtKB-KW"/>
</dbReference>
<proteinExistence type="inferred from homology"/>
<evidence type="ECO:0000256" key="2">
    <source>
        <dbReference type="ARBA" id="ARBA00005300"/>
    </source>
</evidence>
<dbReference type="InterPro" id="IPR002156">
    <property type="entry name" value="RNaseH_domain"/>
</dbReference>
<dbReference type="PROSITE" id="PS50879">
    <property type="entry name" value="RNASE_H_1"/>
    <property type="match status" value="1"/>
</dbReference>
<evidence type="ECO:0000313" key="10">
    <source>
        <dbReference type="EMBL" id="KAJ7085739.1"/>
    </source>
</evidence>
<evidence type="ECO:0000259" key="9">
    <source>
        <dbReference type="PROSITE" id="PS50879"/>
    </source>
</evidence>
<dbReference type="PANTHER" id="PTHR10642:SF26">
    <property type="entry name" value="RIBONUCLEASE H1"/>
    <property type="match status" value="1"/>
</dbReference>
<evidence type="ECO:0000256" key="4">
    <source>
        <dbReference type="ARBA" id="ARBA00022722"/>
    </source>
</evidence>
<dbReference type="PANTHER" id="PTHR10642">
    <property type="entry name" value="RIBONUCLEASE H1"/>
    <property type="match status" value="1"/>
</dbReference>
<evidence type="ECO:0000256" key="6">
    <source>
        <dbReference type="ARBA" id="ARBA00022759"/>
    </source>
</evidence>
<dbReference type="InterPro" id="IPR012337">
    <property type="entry name" value="RNaseH-like_sf"/>
</dbReference>
<protein>
    <recommendedName>
        <fullName evidence="3">ribonuclease H</fullName>
        <ecNumber evidence="3">3.1.26.4</ecNumber>
    </recommendedName>
</protein>
<feature type="domain" description="RNase H type-1" evidence="9">
    <location>
        <begin position="103"/>
        <end position="257"/>
    </location>
</feature>
<dbReference type="SUPFAM" id="SSF55658">
    <property type="entry name" value="L9 N-domain-like"/>
    <property type="match status" value="1"/>
</dbReference>
<feature type="compositionally biased region" description="Pro residues" evidence="8">
    <location>
        <begin position="400"/>
        <end position="411"/>
    </location>
</feature>
<dbReference type="InterPro" id="IPR011320">
    <property type="entry name" value="RNase_H1_N"/>
</dbReference>
<evidence type="ECO:0000256" key="5">
    <source>
        <dbReference type="ARBA" id="ARBA00022723"/>
    </source>
</evidence>
<comment type="caution">
    <text evidence="10">The sequence shown here is derived from an EMBL/GenBank/DDBJ whole genome shotgun (WGS) entry which is preliminary data.</text>
</comment>
<dbReference type="GO" id="GO:0043137">
    <property type="term" value="P:DNA replication, removal of RNA primer"/>
    <property type="evidence" value="ECO:0007669"/>
    <property type="project" value="TreeGrafter"/>
</dbReference>
<gene>
    <name evidence="10" type="ORF">B0H15DRAFT_846181</name>
</gene>
<keyword evidence="7" id="KW-0378">Hydrolase</keyword>
<dbReference type="AlphaFoldDB" id="A0AAD6U5Q5"/>
<reference evidence="10" key="1">
    <citation type="submission" date="2023-03" db="EMBL/GenBank/DDBJ databases">
        <title>Massive genome expansion in bonnet fungi (Mycena s.s.) driven by repeated elements and novel gene families across ecological guilds.</title>
        <authorList>
            <consortium name="Lawrence Berkeley National Laboratory"/>
            <person name="Harder C.B."/>
            <person name="Miyauchi S."/>
            <person name="Viragh M."/>
            <person name="Kuo A."/>
            <person name="Thoen E."/>
            <person name="Andreopoulos B."/>
            <person name="Lu D."/>
            <person name="Skrede I."/>
            <person name="Drula E."/>
            <person name="Henrissat B."/>
            <person name="Morin E."/>
            <person name="Kohler A."/>
            <person name="Barry K."/>
            <person name="LaButti K."/>
            <person name="Morin E."/>
            <person name="Salamov A."/>
            <person name="Lipzen A."/>
            <person name="Mereny Z."/>
            <person name="Hegedus B."/>
            <person name="Baldrian P."/>
            <person name="Stursova M."/>
            <person name="Weitz H."/>
            <person name="Taylor A."/>
            <person name="Grigoriev I.V."/>
            <person name="Nagy L.G."/>
            <person name="Martin F."/>
            <person name="Kauserud H."/>
        </authorList>
    </citation>
    <scope>NUCLEOTIDE SEQUENCE</scope>
    <source>
        <strain evidence="10">CBHHK173m</strain>
    </source>
</reference>
<evidence type="ECO:0000256" key="1">
    <source>
        <dbReference type="ARBA" id="ARBA00000077"/>
    </source>
</evidence>
<dbReference type="EC" id="3.1.26.4" evidence="3"/>
<keyword evidence="5" id="KW-0479">Metal-binding</keyword>
<dbReference type="Pfam" id="PF01693">
    <property type="entry name" value="Cauli_VI"/>
    <property type="match status" value="1"/>
</dbReference>
<dbReference type="InterPro" id="IPR036397">
    <property type="entry name" value="RNaseH_sf"/>
</dbReference>
<dbReference type="InterPro" id="IPR037056">
    <property type="entry name" value="RNase_H1_N_sf"/>
</dbReference>
<keyword evidence="4" id="KW-0540">Nuclease</keyword>
<dbReference type="Gene3D" id="3.30.420.10">
    <property type="entry name" value="Ribonuclease H-like superfamily/Ribonuclease H"/>
    <property type="match status" value="1"/>
</dbReference>
<comment type="catalytic activity">
    <reaction evidence="1">
        <text>Endonucleolytic cleavage to 5'-phosphomonoester.</text>
        <dbReference type="EC" id="3.1.26.4"/>
    </reaction>
</comment>
<dbReference type="Gene3D" id="3.40.970.10">
    <property type="entry name" value="Ribonuclease H1, N-terminal domain"/>
    <property type="match status" value="1"/>
</dbReference>
<dbReference type="SUPFAM" id="SSF53098">
    <property type="entry name" value="Ribonuclease H-like"/>
    <property type="match status" value="1"/>
</dbReference>
<comment type="similarity">
    <text evidence="2">Belongs to the RNase H family.</text>
</comment>
<dbReference type="InterPro" id="IPR050092">
    <property type="entry name" value="RNase_H"/>
</dbReference>
<name>A0AAD6U5Q5_9AGAR</name>
<feature type="region of interest" description="Disordered" evidence="8">
    <location>
        <begin position="370"/>
        <end position="411"/>
    </location>
</feature>
<dbReference type="GO" id="GO:0004523">
    <property type="term" value="F:RNA-DNA hybrid ribonuclease activity"/>
    <property type="evidence" value="ECO:0007669"/>
    <property type="project" value="UniProtKB-EC"/>
</dbReference>
<feature type="compositionally biased region" description="Low complexity" evidence="8">
    <location>
        <begin position="379"/>
        <end position="399"/>
    </location>
</feature>
<evidence type="ECO:0000256" key="7">
    <source>
        <dbReference type="ARBA" id="ARBA00022801"/>
    </source>
</evidence>
<keyword evidence="6" id="KW-0255">Endonuclease</keyword>
<dbReference type="GO" id="GO:0003676">
    <property type="term" value="F:nucleic acid binding"/>
    <property type="evidence" value="ECO:0007669"/>
    <property type="project" value="InterPro"/>
</dbReference>
<organism evidence="10 11">
    <name type="scientific">Mycena belliarum</name>
    <dbReference type="NCBI Taxonomy" id="1033014"/>
    <lineage>
        <taxon>Eukaryota</taxon>
        <taxon>Fungi</taxon>
        <taxon>Dikarya</taxon>
        <taxon>Basidiomycota</taxon>
        <taxon>Agaricomycotina</taxon>
        <taxon>Agaricomycetes</taxon>
        <taxon>Agaricomycetidae</taxon>
        <taxon>Agaricales</taxon>
        <taxon>Marasmiineae</taxon>
        <taxon>Mycenaceae</taxon>
        <taxon>Mycena</taxon>
    </lineage>
</organism>
<dbReference type="InterPro" id="IPR009027">
    <property type="entry name" value="Ribosomal_bL9/RNase_H1_N"/>
</dbReference>
<evidence type="ECO:0000256" key="3">
    <source>
        <dbReference type="ARBA" id="ARBA00012180"/>
    </source>
</evidence>
<evidence type="ECO:0000313" key="11">
    <source>
        <dbReference type="Proteomes" id="UP001222325"/>
    </source>
</evidence>
<sequence>MSAPSQPVYFYGVHRGRVTGVYNTWDECRWAIAGYRYPRHAKFLTIEEARAYVATGVVPKTATHTQMMAGTKRTISEREAGSSRAGDVKTEPIDLTIETNVDSEDTDVIYVHGYGWSKDEGNGTATPIAGVAVWWGGNHRRNFKERCPGDQSMNCAALTAVLRALETVPKCVRPFQIISSSKYATDCINSWLARWLKNGFKGRNGDSIKHEALLRCIAAHLDERRHAGQAVRLVHVPAATDSAGSRGAKAMARRGAQEAAVPPRDYAQLEAGARARMAGPPVPIAHPLESCAPTPRTPPRKKQRVAPAQAAPAFDPHAALRSALYSPRKMAILAQAAAILSIPPTLPPTSAAAPAIIATSDSVFSAAAPIVVAPPPPGRVSRPVVRSKVPRPGRSSASQAPPPPPVKTESR</sequence>
<accession>A0AAD6U5Q5</accession>
<dbReference type="Pfam" id="PF00075">
    <property type="entry name" value="RNase_H"/>
    <property type="match status" value="1"/>
</dbReference>
<dbReference type="Proteomes" id="UP001222325">
    <property type="component" value="Unassembled WGS sequence"/>
</dbReference>
<evidence type="ECO:0000256" key="8">
    <source>
        <dbReference type="SAM" id="MobiDB-lite"/>
    </source>
</evidence>
<dbReference type="EMBL" id="JARJCN010000033">
    <property type="protein sequence ID" value="KAJ7085739.1"/>
    <property type="molecule type" value="Genomic_DNA"/>
</dbReference>
<keyword evidence="11" id="KW-1185">Reference proteome</keyword>